<evidence type="ECO:0000256" key="2">
    <source>
        <dbReference type="ARBA" id="ARBA00022692"/>
    </source>
</evidence>
<dbReference type="RefSeq" id="WP_114641584.1">
    <property type="nucleotide sequence ID" value="NZ_JAACIO010000005.1"/>
</dbReference>
<feature type="transmembrane region" description="Helical" evidence="5">
    <location>
        <begin position="31"/>
        <end position="48"/>
    </location>
</feature>
<dbReference type="EMBL" id="QUAJ01000005">
    <property type="protein sequence ID" value="REI42206.1"/>
    <property type="molecule type" value="Genomic_DNA"/>
</dbReference>
<proteinExistence type="predicted"/>
<reference evidence="6 7" key="1">
    <citation type="submission" date="2018-08" db="EMBL/GenBank/DDBJ databases">
        <title>Draft genome sequence of Psychrilyobacter sp. strain SD5 isolated from Black Sea water.</title>
        <authorList>
            <person name="Yadav S."/>
            <person name="Villanueva L."/>
            <person name="Damste J.S.S."/>
        </authorList>
    </citation>
    <scope>NUCLEOTIDE SEQUENCE [LARGE SCALE GENOMIC DNA]</scope>
    <source>
        <strain evidence="6 7">SD5</strain>
    </source>
</reference>
<comment type="subcellular location">
    <subcellularLocation>
        <location evidence="1">Membrane</location>
        <topology evidence="1">Multi-pass membrane protein</topology>
    </subcellularLocation>
</comment>
<protein>
    <recommendedName>
        <fullName evidence="8">Nicotinamide riboside transporter PnuC</fullName>
    </recommendedName>
</protein>
<keyword evidence="2 5" id="KW-0812">Transmembrane</keyword>
<accession>A0ABX9KIV7</accession>
<keyword evidence="7" id="KW-1185">Reference proteome</keyword>
<sequence>MILAGDFKGWKKGEYCIVALFLMSKRYTENWYLWILVNAISVILWLRVGDISSETVATLLMYGTIDILSLP</sequence>
<gene>
    <name evidence="6" type="ORF">DYH56_04060</name>
</gene>
<evidence type="ECO:0000313" key="7">
    <source>
        <dbReference type="Proteomes" id="UP000263486"/>
    </source>
</evidence>
<organism evidence="6 7">
    <name type="scientific">Psychrilyobacter piezotolerans</name>
    <dbReference type="NCBI Taxonomy" id="2293438"/>
    <lineage>
        <taxon>Bacteria</taxon>
        <taxon>Fusobacteriati</taxon>
        <taxon>Fusobacteriota</taxon>
        <taxon>Fusobacteriia</taxon>
        <taxon>Fusobacteriales</taxon>
        <taxon>Fusobacteriaceae</taxon>
        <taxon>Psychrilyobacter</taxon>
    </lineage>
</organism>
<evidence type="ECO:0008006" key="8">
    <source>
        <dbReference type="Google" id="ProtNLM"/>
    </source>
</evidence>
<name>A0ABX9KIV7_9FUSO</name>
<dbReference type="InterPro" id="IPR006419">
    <property type="entry name" value="NMN_transpt_PnuC"/>
</dbReference>
<evidence type="ECO:0000256" key="3">
    <source>
        <dbReference type="ARBA" id="ARBA00022989"/>
    </source>
</evidence>
<keyword evidence="3 5" id="KW-1133">Transmembrane helix</keyword>
<dbReference type="Proteomes" id="UP000263486">
    <property type="component" value="Unassembled WGS sequence"/>
</dbReference>
<dbReference type="Pfam" id="PF04973">
    <property type="entry name" value="NMN_transporter"/>
    <property type="match status" value="1"/>
</dbReference>
<comment type="caution">
    <text evidence="6">The sequence shown here is derived from an EMBL/GenBank/DDBJ whole genome shotgun (WGS) entry which is preliminary data.</text>
</comment>
<keyword evidence="4 5" id="KW-0472">Membrane</keyword>
<evidence type="ECO:0000256" key="1">
    <source>
        <dbReference type="ARBA" id="ARBA00004141"/>
    </source>
</evidence>
<evidence type="ECO:0000313" key="6">
    <source>
        <dbReference type="EMBL" id="REI42206.1"/>
    </source>
</evidence>
<evidence type="ECO:0000256" key="5">
    <source>
        <dbReference type="SAM" id="Phobius"/>
    </source>
</evidence>
<evidence type="ECO:0000256" key="4">
    <source>
        <dbReference type="ARBA" id="ARBA00023136"/>
    </source>
</evidence>